<proteinExistence type="inferred from homology"/>
<dbReference type="Proteomes" id="UP000078550">
    <property type="component" value="Unassembled WGS sequence"/>
</dbReference>
<evidence type="ECO:0000256" key="9">
    <source>
        <dbReference type="ARBA" id="ARBA00047469"/>
    </source>
</evidence>
<dbReference type="FunFam" id="3.40.50.620:FF:000060">
    <property type="entry name" value="Leucine--tRNA ligase"/>
    <property type="match status" value="1"/>
</dbReference>
<comment type="similarity">
    <text evidence="1 10">Belongs to the class-I aminoacyl-tRNA synthetase family.</text>
</comment>
<evidence type="ECO:0000256" key="6">
    <source>
        <dbReference type="ARBA" id="ARBA00022917"/>
    </source>
</evidence>
<evidence type="ECO:0000259" key="13">
    <source>
        <dbReference type="Pfam" id="PF00133"/>
    </source>
</evidence>
<comment type="catalytic activity">
    <reaction evidence="9">
        <text>tRNA(Leu) + L-leucine + ATP = L-leucyl-tRNA(Leu) + AMP + diphosphate</text>
        <dbReference type="Rhea" id="RHEA:11688"/>
        <dbReference type="Rhea" id="RHEA-COMP:9613"/>
        <dbReference type="Rhea" id="RHEA-COMP:9622"/>
        <dbReference type="ChEBI" id="CHEBI:30616"/>
        <dbReference type="ChEBI" id="CHEBI:33019"/>
        <dbReference type="ChEBI" id="CHEBI:57427"/>
        <dbReference type="ChEBI" id="CHEBI:78442"/>
        <dbReference type="ChEBI" id="CHEBI:78494"/>
        <dbReference type="ChEBI" id="CHEBI:456215"/>
        <dbReference type="EC" id="6.1.1.4"/>
    </reaction>
</comment>
<evidence type="ECO:0000256" key="8">
    <source>
        <dbReference type="ARBA" id="ARBA00030520"/>
    </source>
</evidence>
<evidence type="ECO:0000259" key="14">
    <source>
        <dbReference type="Pfam" id="PF08264"/>
    </source>
</evidence>
<name>A0A1A8YLX1_PLAOA</name>
<dbReference type="InterPro" id="IPR009080">
    <property type="entry name" value="tRNAsynth_Ia_anticodon-bd"/>
</dbReference>
<dbReference type="SUPFAM" id="SSF47323">
    <property type="entry name" value="Anticodon-binding domain of a subclass of class I aminoacyl-tRNA synthetases"/>
    <property type="match status" value="1"/>
</dbReference>
<evidence type="ECO:0000256" key="4">
    <source>
        <dbReference type="ARBA" id="ARBA00022741"/>
    </source>
</evidence>
<dbReference type="SUPFAM" id="SSF52374">
    <property type="entry name" value="Nucleotidylyl transferase"/>
    <property type="match status" value="2"/>
</dbReference>
<dbReference type="PANTHER" id="PTHR43740:SF2">
    <property type="entry name" value="LEUCINE--TRNA LIGASE, MITOCHONDRIAL"/>
    <property type="match status" value="1"/>
</dbReference>
<keyword evidence="11" id="KW-0175">Coiled coil</keyword>
<dbReference type="InterPro" id="IPR002300">
    <property type="entry name" value="aa-tRNA-synth_Ia"/>
</dbReference>
<dbReference type="Pfam" id="PF00133">
    <property type="entry name" value="tRNA-synt_1"/>
    <property type="match status" value="3"/>
</dbReference>
<dbReference type="PRINTS" id="PR00985">
    <property type="entry name" value="TRNASYNTHLEU"/>
</dbReference>
<feature type="compositionally biased region" description="Polar residues" evidence="12">
    <location>
        <begin position="953"/>
        <end position="981"/>
    </location>
</feature>
<feature type="domain" description="Methionyl/Valyl/Leucyl/Isoleucyl-tRNA synthetase anticodon-binding" evidence="14">
    <location>
        <begin position="1228"/>
        <end position="1320"/>
    </location>
</feature>
<dbReference type="Gene3D" id="3.40.50.620">
    <property type="entry name" value="HUPs"/>
    <property type="match status" value="3"/>
</dbReference>
<feature type="domain" description="Aminoacyl-tRNA synthetase class Ia" evidence="13">
    <location>
        <begin position="620"/>
        <end position="705"/>
    </location>
</feature>
<dbReference type="GO" id="GO:0004823">
    <property type="term" value="F:leucine-tRNA ligase activity"/>
    <property type="evidence" value="ECO:0007669"/>
    <property type="project" value="UniProtKB-EC"/>
</dbReference>
<feature type="region of interest" description="Disordered" evidence="12">
    <location>
        <begin position="1105"/>
        <end position="1141"/>
    </location>
</feature>
<dbReference type="EMBL" id="FLRE01000038">
    <property type="protein sequence ID" value="SBT32530.1"/>
    <property type="molecule type" value="Genomic_DNA"/>
</dbReference>
<dbReference type="GO" id="GO:0005524">
    <property type="term" value="F:ATP binding"/>
    <property type="evidence" value="ECO:0007669"/>
    <property type="project" value="UniProtKB-KW"/>
</dbReference>
<sequence length="1393" mass="163560">MCIRMYPCDFWKVRKRSKNVVGLVAKGIPYDFASIEKKWQIVWNAKRLLDRDFAKFNRCTSGGGDTAQMNKAEMNQAEMNQAEMNRAEMHKAEMNRAEMHKAEMNRAEMHKAEMNQAEMHKAEMNQAEMHKAEMNRAEMNRAEMHKAEMHKAETNEGDFGKTRRSSERVSWRRKFYVLDMFPYPSSEGLHVGHILCFTITDIVSKFKRMMGYCVFHPIGWDSFGLPCDRLSMKLKIDPRKIVKKNIKNFKEQLISLGFLFNWENEINTCHRNYFKWTQWLIIQMYLNGLGYKKFSYVNWSKDINCVISNDELKNDIYMKNLEIQKVKLMQWYLKITNYANRLINDLNIVDWPKKIKNMQIKWIGKKNGILIRAKVFPMNLLVHNQSHSFKYYNVHIYHNNIHNHSLFVSLNCVYSFVLDRKLSHEKKYLFFSSFVRELSNEFSTASRHDTCEMSSYLRTNQEEKKKISDDFQMGNPFPDLCNDINLLHGKRNNYTTFYSNQSENNMVKTDYNFMRLQNGEEEMKNKKNDLYVDIFLNENESILQNDKLLVSVNHTNIKKILNGNKNLLQCVKKTYSLCDTDRLKDEDIYFSGSVIYSPVINKFIPIYVCSFILENNANYLFLKKEQIEDDSLKRKALYKLMHSSEYSKEKNVYNLKDWLFSRQRYWGEPFPFLYREDATQGKKNLEVVDEDRVETGKDELGQKEDCCDVYPDEHGSTRKVEVKKVENFPSKEVYIDKIPVCLPPFDKTIYETNKGEKKVHSTLSRFKNWIYQKKKKVLYKRESDIMPQWAGSSWYYLRYIDAKNKKEIFDKKKVNMWMPVDLYVGGSEHAVLHLLYARFFHKFLYDLKLVKSKEPFQKLFNQGILLSASSFYVYTTLQGELVSYAQVRAKGEAVNRSGEAVNRSGEAVNRSGEAVNRSGESVNRSGEAANRSGEAANRSGESANRSGEAANRSGESANRSGESVNRSGESANRSGESANKNELTEAIRKSSTCLVEGGLYKRYRIDEKYVVERKQKYYLKDFPSIEVRANFEKMSKSRGNTVNPSSIVKEYGADCLRLHILFLGPVDQNKKWTIKGIMGTFKFLKNLYNLFVQRKSKKKLPLDGVSVEHNEGDPVENHSTTKIAGGTQWSNDQRRSSKIKQKGEGKLCSDEIICKECKMKKKNKKRIQHFCGKKNNENIDQNDSNSVEKEMVRKSLSFFENGPNKLYKLSSRIESRKMEEIEREKKEKANYYIVKITNSINTMKLNTAVSFFMKFYNDLKKWDYIPLKIFEIFVKLLYPFCPHICEELWYYYLNKYKKKKKKKLCYFCNSRLLLYYAKWPSLFQIGEKKDTYISIRVNNKHIAYLQSCDKNSEDIINESTNRIKDCIDSHIKNGKKIINIINIPNKVVNFLIK</sequence>
<dbReference type="EC" id="6.1.1.4" evidence="2"/>
<evidence type="ECO:0000256" key="7">
    <source>
        <dbReference type="ARBA" id="ARBA00023146"/>
    </source>
</evidence>
<dbReference type="PANTHER" id="PTHR43740">
    <property type="entry name" value="LEUCYL-TRNA SYNTHETASE"/>
    <property type="match status" value="1"/>
</dbReference>
<gene>
    <name evidence="15" type="ORF">POVWA2_010100</name>
</gene>
<feature type="domain" description="Aminoacyl-tRNA synthetase class Ia" evidence="13">
    <location>
        <begin position="172"/>
        <end position="363"/>
    </location>
</feature>
<organism evidence="15 16">
    <name type="scientific">Plasmodium ovale wallikeri</name>
    <dbReference type="NCBI Taxonomy" id="864142"/>
    <lineage>
        <taxon>Eukaryota</taxon>
        <taxon>Sar</taxon>
        <taxon>Alveolata</taxon>
        <taxon>Apicomplexa</taxon>
        <taxon>Aconoidasida</taxon>
        <taxon>Haemosporida</taxon>
        <taxon>Plasmodiidae</taxon>
        <taxon>Plasmodium</taxon>
        <taxon>Plasmodium (Plasmodium)</taxon>
    </lineage>
</organism>
<evidence type="ECO:0000313" key="16">
    <source>
        <dbReference type="Proteomes" id="UP000078550"/>
    </source>
</evidence>
<dbReference type="PROSITE" id="PS00178">
    <property type="entry name" value="AA_TRNA_LIGASE_I"/>
    <property type="match status" value="1"/>
</dbReference>
<dbReference type="GO" id="GO:0032543">
    <property type="term" value="P:mitochondrial translation"/>
    <property type="evidence" value="ECO:0007669"/>
    <property type="project" value="TreeGrafter"/>
</dbReference>
<feature type="region of interest" description="Disordered" evidence="12">
    <location>
        <begin position="895"/>
        <end position="983"/>
    </location>
</feature>
<keyword evidence="6 10" id="KW-0648">Protein biosynthesis</keyword>
<feature type="domain" description="Aminoacyl-tRNA synthetase class Ia" evidence="13">
    <location>
        <begin position="1032"/>
        <end position="1069"/>
    </location>
</feature>
<dbReference type="GO" id="GO:0006429">
    <property type="term" value="P:leucyl-tRNA aminoacylation"/>
    <property type="evidence" value="ECO:0007669"/>
    <property type="project" value="InterPro"/>
</dbReference>
<dbReference type="GO" id="GO:0005739">
    <property type="term" value="C:mitochondrion"/>
    <property type="evidence" value="ECO:0007669"/>
    <property type="project" value="TreeGrafter"/>
</dbReference>
<keyword evidence="7 10" id="KW-0030">Aminoacyl-tRNA synthetase</keyword>
<feature type="compositionally biased region" description="Basic and acidic residues" evidence="12">
    <location>
        <begin position="1106"/>
        <end position="1116"/>
    </location>
</feature>
<evidence type="ECO:0000256" key="3">
    <source>
        <dbReference type="ARBA" id="ARBA00022598"/>
    </source>
</evidence>
<dbReference type="Gene3D" id="2.160.20.80">
    <property type="entry name" value="E3 ubiquitin-protein ligase SopA"/>
    <property type="match status" value="1"/>
</dbReference>
<dbReference type="Pfam" id="PF08264">
    <property type="entry name" value="Anticodon_1"/>
    <property type="match status" value="1"/>
</dbReference>
<protein>
    <recommendedName>
        <fullName evidence="2">leucine--tRNA ligase</fullName>
        <ecNumber evidence="2">6.1.1.4</ecNumber>
    </recommendedName>
    <alternativeName>
        <fullName evidence="8">Leucyl-tRNA synthetase</fullName>
    </alternativeName>
</protein>
<feature type="compositionally biased region" description="Polar residues" evidence="12">
    <location>
        <begin position="1117"/>
        <end position="1131"/>
    </location>
</feature>
<evidence type="ECO:0000256" key="5">
    <source>
        <dbReference type="ARBA" id="ARBA00022840"/>
    </source>
</evidence>
<reference evidence="16" key="1">
    <citation type="submission" date="2016-05" db="EMBL/GenBank/DDBJ databases">
        <authorList>
            <person name="Naeem Raeece"/>
        </authorList>
    </citation>
    <scope>NUCLEOTIDE SEQUENCE [LARGE SCALE GENOMIC DNA]</scope>
</reference>
<keyword evidence="5 10" id="KW-0067">ATP-binding</keyword>
<evidence type="ECO:0000256" key="10">
    <source>
        <dbReference type="RuleBase" id="RU363035"/>
    </source>
</evidence>
<accession>A0A1A8YLX1</accession>
<dbReference type="InterPro" id="IPR002302">
    <property type="entry name" value="Leu-tRNA-ligase"/>
</dbReference>
<evidence type="ECO:0000256" key="1">
    <source>
        <dbReference type="ARBA" id="ARBA00005594"/>
    </source>
</evidence>
<feature type="coiled-coil region" evidence="11">
    <location>
        <begin position="87"/>
        <end position="147"/>
    </location>
</feature>
<evidence type="ECO:0000313" key="15">
    <source>
        <dbReference type="EMBL" id="SBT32530.1"/>
    </source>
</evidence>
<evidence type="ECO:0000256" key="11">
    <source>
        <dbReference type="SAM" id="Coils"/>
    </source>
</evidence>
<evidence type="ECO:0000256" key="2">
    <source>
        <dbReference type="ARBA" id="ARBA00013164"/>
    </source>
</evidence>
<dbReference type="Gene3D" id="1.10.730.10">
    <property type="entry name" value="Isoleucyl-tRNA Synthetase, Domain 1"/>
    <property type="match status" value="2"/>
</dbReference>
<keyword evidence="3 10" id="KW-0436">Ligase</keyword>
<evidence type="ECO:0000256" key="12">
    <source>
        <dbReference type="SAM" id="MobiDB-lite"/>
    </source>
</evidence>
<dbReference type="InterPro" id="IPR013155">
    <property type="entry name" value="M/V/L/I-tRNA-synth_anticd-bd"/>
</dbReference>
<dbReference type="InterPro" id="IPR001412">
    <property type="entry name" value="aa-tRNA-synth_I_CS"/>
</dbReference>
<dbReference type="InterPro" id="IPR014729">
    <property type="entry name" value="Rossmann-like_a/b/a_fold"/>
</dbReference>
<keyword evidence="4 10" id="KW-0547">Nucleotide-binding</keyword>
<dbReference type="SUPFAM" id="SSF141571">
    <property type="entry name" value="Pentapeptide repeat-like"/>
    <property type="match status" value="1"/>
</dbReference>